<dbReference type="RefSeq" id="WP_099287534.1">
    <property type="nucleotide sequence ID" value="NZ_BEWP01000020.1"/>
</dbReference>
<evidence type="ECO:0000313" key="3">
    <source>
        <dbReference type="EMBL" id="GLQ67362.1"/>
    </source>
</evidence>
<dbReference type="InterPro" id="IPR029060">
    <property type="entry name" value="PIN-like_dom_sf"/>
</dbReference>
<evidence type="ECO:0000313" key="4">
    <source>
        <dbReference type="Proteomes" id="UP001156629"/>
    </source>
</evidence>
<dbReference type="InterPro" id="IPR002716">
    <property type="entry name" value="PIN_dom"/>
</dbReference>
<keyword evidence="1" id="KW-0175">Coiled coil</keyword>
<dbReference type="SUPFAM" id="SSF88723">
    <property type="entry name" value="PIN domain-like"/>
    <property type="match status" value="1"/>
</dbReference>
<dbReference type="Gene3D" id="3.40.50.1010">
    <property type="entry name" value="5'-nuclease"/>
    <property type="match status" value="1"/>
</dbReference>
<dbReference type="Pfam" id="PF13638">
    <property type="entry name" value="PIN_4"/>
    <property type="match status" value="1"/>
</dbReference>
<keyword evidence="4" id="KW-1185">Reference proteome</keyword>
<organism evidence="3 4">
    <name type="scientific">Gluconobacter kondonii</name>
    <dbReference type="NCBI Taxonomy" id="941463"/>
    <lineage>
        <taxon>Bacteria</taxon>
        <taxon>Pseudomonadati</taxon>
        <taxon>Pseudomonadota</taxon>
        <taxon>Alphaproteobacteria</taxon>
        <taxon>Acetobacterales</taxon>
        <taxon>Acetobacteraceae</taxon>
        <taxon>Gluconobacter</taxon>
    </lineage>
</organism>
<sequence>MSGTLQLVVDTNLFHECKSLDAADFPWSDLGSFNAIELIVSDTVQSELDRQKKDTRQRVRRRAVQAVSWFREMLKTGAQEHLFRAQGPRVVMRVSPQTASQEHPDLLDLSVDDDKIVGVAVALAKAAPGQDVRLLSHDTRPISKANAVGLPFLFVPDTWMREPETDDAEREIRQLKEEIAELRKTHPALELGVVSAVDRKLNLMRDALAPLTEDEARGMLNRVSQRFSLSAVETAFARTAAARRNDSFGMRGSLVRIQPPPEQIKRYREETYPAWIAACVGHLGGLAALMNVRLAAPPISVTLSNIGYRPAENVVIRFTARGPFLIAPPNEGGYAPELDDLPRVPSPPTERLMRDGQEIAYATHVRSVFDSGLPDLGRYLPRSTDRSDEDWYYEPDRPKEPVDSFDLECRRFRHGANPEYFDVLIFPQTQDAVARGVLEVEVSASNVGRKITATFPVTVVTTFKSPVSFLDEILARQDLFRDERDARRSPF</sequence>
<dbReference type="Proteomes" id="UP001156629">
    <property type="component" value="Unassembled WGS sequence"/>
</dbReference>
<comment type="caution">
    <text evidence="3">The sequence shown here is derived from an EMBL/GenBank/DDBJ whole genome shotgun (WGS) entry which is preliminary data.</text>
</comment>
<feature type="coiled-coil region" evidence="1">
    <location>
        <begin position="165"/>
        <end position="192"/>
    </location>
</feature>
<name>A0ABQ5WV10_9PROT</name>
<evidence type="ECO:0000256" key="1">
    <source>
        <dbReference type="SAM" id="Coils"/>
    </source>
</evidence>
<protein>
    <recommendedName>
        <fullName evidence="2">PIN domain-containing protein</fullName>
    </recommendedName>
</protein>
<feature type="domain" description="PIN" evidence="2">
    <location>
        <begin position="7"/>
        <end position="151"/>
    </location>
</feature>
<dbReference type="EMBL" id="BSNV01000051">
    <property type="protein sequence ID" value="GLQ67362.1"/>
    <property type="molecule type" value="Genomic_DNA"/>
</dbReference>
<dbReference type="GeneID" id="76195842"/>
<accession>A0ABQ5WV10</accession>
<reference evidence="4" key="1">
    <citation type="journal article" date="2019" name="Int. J. Syst. Evol. Microbiol.">
        <title>The Global Catalogue of Microorganisms (GCM) 10K type strain sequencing project: providing services to taxonomists for standard genome sequencing and annotation.</title>
        <authorList>
            <consortium name="The Broad Institute Genomics Platform"/>
            <consortium name="The Broad Institute Genome Sequencing Center for Infectious Disease"/>
            <person name="Wu L."/>
            <person name="Ma J."/>
        </authorList>
    </citation>
    <scope>NUCLEOTIDE SEQUENCE [LARGE SCALE GENOMIC DNA]</scope>
    <source>
        <strain evidence="4">NBRC 3266</strain>
    </source>
</reference>
<gene>
    <name evidence="3" type="ORF">GCM10007870_29470</name>
</gene>
<proteinExistence type="predicted"/>
<evidence type="ECO:0000259" key="2">
    <source>
        <dbReference type="Pfam" id="PF13638"/>
    </source>
</evidence>